<reference evidence="2" key="1">
    <citation type="journal article" date="2014" name="Int. J. Syst. Evol. Microbiol.">
        <title>Complete genome sequence of Corynebacterium casei LMG S-19264T (=DSM 44701T), isolated from a smear-ripened cheese.</title>
        <authorList>
            <consortium name="US DOE Joint Genome Institute (JGI-PGF)"/>
            <person name="Walter F."/>
            <person name="Albersmeier A."/>
            <person name="Kalinowski J."/>
            <person name="Ruckert C."/>
        </authorList>
    </citation>
    <scope>NUCLEOTIDE SEQUENCE</scope>
    <source>
        <strain evidence="2">JCM 3276</strain>
    </source>
</reference>
<dbReference type="EMBL" id="BMRB01000002">
    <property type="protein sequence ID" value="GGS34419.1"/>
    <property type="molecule type" value="Genomic_DNA"/>
</dbReference>
<dbReference type="SUPFAM" id="SSF159234">
    <property type="entry name" value="FomD-like"/>
    <property type="match status" value="1"/>
</dbReference>
<evidence type="ECO:0000313" key="2">
    <source>
        <dbReference type="EMBL" id="GGS34419.1"/>
    </source>
</evidence>
<comment type="caution">
    <text evidence="2">The sequence shown here is derived from an EMBL/GenBank/DDBJ whole genome shotgun (WGS) entry which is preliminary data.</text>
</comment>
<organism evidence="2 3">
    <name type="scientific">Actinokineospora fastidiosa</name>
    <dbReference type="NCBI Taxonomy" id="1816"/>
    <lineage>
        <taxon>Bacteria</taxon>
        <taxon>Bacillati</taxon>
        <taxon>Actinomycetota</taxon>
        <taxon>Actinomycetes</taxon>
        <taxon>Pseudonocardiales</taxon>
        <taxon>Pseudonocardiaceae</taxon>
        <taxon>Actinokineospora</taxon>
    </lineage>
</organism>
<name>A0A918GH36_9PSEU</name>
<feature type="compositionally biased region" description="Basic and acidic residues" evidence="1">
    <location>
        <begin position="13"/>
        <end position="22"/>
    </location>
</feature>
<dbReference type="Gene3D" id="2.40.380.10">
    <property type="entry name" value="FomD-like"/>
    <property type="match status" value="1"/>
</dbReference>
<protein>
    <submittedName>
        <fullName evidence="2">Uncharacterized protein</fullName>
    </submittedName>
</protein>
<accession>A0A918GH36</accession>
<evidence type="ECO:0000313" key="3">
    <source>
        <dbReference type="Proteomes" id="UP000660680"/>
    </source>
</evidence>
<proteinExistence type="predicted"/>
<gene>
    <name evidence="2" type="ORF">GCM10010171_31060</name>
</gene>
<feature type="region of interest" description="Disordered" evidence="1">
    <location>
        <begin position="1"/>
        <end position="22"/>
    </location>
</feature>
<evidence type="ECO:0000256" key="1">
    <source>
        <dbReference type="SAM" id="MobiDB-lite"/>
    </source>
</evidence>
<reference evidence="2" key="2">
    <citation type="submission" date="2020-09" db="EMBL/GenBank/DDBJ databases">
        <authorList>
            <person name="Sun Q."/>
            <person name="Ohkuma M."/>
        </authorList>
    </citation>
    <scope>NUCLEOTIDE SEQUENCE</scope>
    <source>
        <strain evidence="2">JCM 3276</strain>
    </source>
</reference>
<dbReference type="InterPro" id="IPR035930">
    <property type="entry name" value="FomD-like_sf"/>
</dbReference>
<dbReference type="Proteomes" id="UP000660680">
    <property type="component" value="Unassembled WGS sequence"/>
</dbReference>
<sequence length="218" mass="24402">MRATVNRGYSVESDFRSTDTAERTSRDITNRLAWSQSARLRLPSGDVGTTITPQLVDIVDTVTAVRSYSSGTSRSLRVCQIERWGLRLECPTPEDPFADSEVTWLLPELNLRLTQQRPRSRHARTGPSVLSAVRVRTDGRLWRTTDLLLGLAAPGGTSARIVRSEEFAAAVAGRVLRAADADLALCTVHKTLEELSRFRHDLSAWLAYKHIFEVWPPF</sequence>
<keyword evidence="3" id="KW-1185">Reference proteome</keyword>
<dbReference type="AlphaFoldDB" id="A0A918GH36"/>